<dbReference type="Proteomes" id="UP000185999">
    <property type="component" value="Unassembled WGS sequence"/>
</dbReference>
<feature type="domain" description="PAS" evidence="4">
    <location>
        <begin position="477"/>
        <end position="523"/>
    </location>
</feature>
<name>A0A1N7KLW5_9GAMM</name>
<dbReference type="Pfam" id="PF00563">
    <property type="entry name" value="EAL"/>
    <property type="match status" value="1"/>
</dbReference>
<gene>
    <name evidence="8" type="ORF">SAMN05421760_102552</name>
</gene>
<feature type="transmembrane region" description="Helical" evidence="3">
    <location>
        <begin position="171"/>
        <end position="194"/>
    </location>
</feature>
<dbReference type="InterPro" id="IPR043128">
    <property type="entry name" value="Rev_trsase/Diguanyl_cyclase"/>
</dbReference>
<dbReference type="EMBL" id="FTOE01000002">
    <property type="protein sequence ID" value="SIS62609.1"/>
    <property type="molecule type" value="Genomic_DNA"/>
</dbReference>
<dbReference type="PANTHER" id="PTHR44757">
    <property type="entry name" value="DIGUANYLATE CYCLASE DGCP"/>
    <property type="match status" value="1"/>
</dbReference>
<evidence type="ECO:0000313" key="8">
    <source>
        <dbReference type="EMBL" id="SIS62609.1"/>
    </source>
</evidence>
<feature type="domain" description="EAL" evidence="6">
    <location>
        <begin position="776"/>
        <end position="1032"/>
    </location>
</feature>
<dbReference type="InterPro" id="IPR001633">
    <property type="entry name" value="EAL_dom"/>
</dbReference>
<organism evidence="8 9">
    <name type="scientific">Neptunomonas antarctica</name>
    <dbReference type="NCBI Taxonomy" id="619304"/>
    <lineage>
        <taxon>Bacteria</taxon>
        <taxon>Pseudomonadati</taxon>
        <taxon>Pseudomonadota</taxon>
        <taxon>Gammaproteobacteria</taxon>
        <taxon>Oceanospirillales</taxon>
        <taxon>Oceanospirillaceae</taxon>
        <taxon>Neptunomonas</taxon>
    </lineage>
</organism>
<dbReference type="InterPro" id="IPR029787">
    <property type="entry name" value="Nucleotide_cyclase"/>
</dbReference>
<dbReference type="InterPro" id="IPR035919">
    <property type="entry name" value="EAL_sf"/>
</dbReference>
<keyword evidence="9" id="KW-1185">Reference proteome</keyword>
<evidence type="ECO:0000313" key="9">
    <source>
        <dbReference type="Proteomes" id="UP000185999"/>
    </source>
</evidence>
<feature type="domain" description="PAC" evidence="5">
    <location>
        <begin position="550"/>
        <end position="602"/>
    </location>
</feature>
<dbReference type="CDD" id="cd01949">
    <property type="entry name" value="GGDEF"/>
    <property type="match status" value="1"/>
</dbReference>
<dbReference type="Pfam" id="PF00990">
    <property type="entry name" value="GGDEF"/>
    <property type="match status" value="1"/>
</dbReference>
<dbReference type="Gene3D" id="3.30.450.20">
    <property type="entry name" value="PAS domain"/>
    <property type="match status" value="1"/>
</dbReference>
<dbReference type="PROSITE" id="PS50883">
    <property type="entry name" value="EAL"/>
    <property type="match status" value="1"/>
</dbReference>
<dbReference type="SMART" id="SM00052">
    <property type="entry name" value="EAL"/>
    <property type="match status" value="1"/>
</dbReference>
<dbReference type="PROSITE" id="PS50113">
    <property type="entry name" value="PAC"/>
    <property type="match status" value="1"/>
</dbReference>
<dbReference type="SMART" id="SM00091">
    <property type="entry name" value="PAS"/>
    <property type="match status" value="1"/>
</dbReference>
<dbReference type="InterPro" id="IPR000160">
    <property type="entry name" value="GGDEF_dom"/>
</dbReference>
<dbReference type="SUPFAM" id="SSF141868">
    <property type="entry name" value="EAL domain-like"/>
    <property type="match status" value="1"/>
</dbReference>
<dbReference type="InterPro" id="IPR052155">
    <property type="entry name" value="Biofilm_reg_signaling"/>
</dbReference>
<dbReference type="Gene3D" id="3.20.20.450">
    <property type="entry name" value="EAL domain"/>
    <property type="match status" value="1"/>
</dbReference>
<dbReference type="PROSITE" id="PS50112">
    <property type="entry name" value="PAS"/>
    <property type="match status" value="1"/>
</dbReference>
<keyword evidence="3" id="KW-1133">Transmembrane helix</keyword>
<keyword evidence="3" id="KW-0812">Transmembrane</keyword>
<dbReference type="AlphaFoldDB" id="A0A1N7KLW5"/>
<dbReference type="GO" id="GO:0003824">
    <property type="term" value="F:catalytic activity"/>
    <property type="evidence" value="ECO:0007669"/>
    <property type="project" value="UniProtKB-ARBA"/>
</dbReference>
<feature type="domain" description="GGDEF" evidence="7">
    <location>
        <begin position="634"/>
        <end position="767"/>
    </location>
</feature>
<accession>A0A1N7KLW5</accession>
<dbReference type="SUPFAM" id="SSF55073">
    <property type="entry name" value="Nucleotide cyclase"/>
    <property type="match status" value="1"/>
</dbReference>
<dbReference type="PROSITE" id="PS50887">
    <property type="entry name" value="GGDEF"/>
    <property type="match status" value="1"/>
</dbReference>
<evidence type="ECO:0000259" key="7">
    <source>
        <dbReference type="PROSITE" id="PS50887"/>
    </source>
</evidence>
<evidence type="ECO:0000256" key="2">
    <source>
        <dbReference type="SAM" id="Coils"/>
    </source>
</evidence>
<evidence type="ECO:0000256" key="1">
    <source>
        <dbReference type="ARBA" id="ARBA00001946"/>
    </source>
</evidence>
<keyword evidence="3" id="KW-0472">Membrane</keyword>
<sequence length="1039" mass="117097">MILLVMLFALLVLRENTKLAELNDKMYQHPFSVSVAVLEANNDILAMHRYMKDVVLATNKDELEVAISLVEQHEHEVYRQFELIKERYLGNEGKINVAYITFVDWKSLRDEVIALKRDNEDQLAAVITKGKGAAYVKVLNQRMSVLQDFARNKALEFKDNSQHSYDASKSYLYAMLIFMLLSSAITVIFVILLVRRADDYRNEAEERFDDLINSSKISMKKKEEKIKRAHEEITLQNKDKEKRADELVIAKEEKGKRADELVIAKEEKGKRADELVIAKEEKGKRADELVIAKEEKGKRADELVIAKEEKGKRADELVIAKEEKGKRADELVIAKEEKGKRADELVIAKEEKGKRADELVIAKEEKGKRADELVIAKEEKGKRADELILANEEKGKRADELILANEELAIQNKEKDKRADELALANIELAFQNKEKDKRADELIIAKEEKEQRADELILANEELAFQNKEKDKLANELALAASVFTHAREGITITDAAATIIDVNDTFTHITGFSREEAIGQNPRILQSGRQSPDFYVGMWQALLKDDYWSGEVWNRRKNGEVYAEMKTISAVRNKRGITTHYVALGSDITPMKEHQDQLEWMANYDVLTSLPNRTLLADRLSQAMVQSLRHHNSVAVVFLDLDGFKDVNDVHGHDVGDDLLIVVSLRMKEALREGDTLARIGGDEFVAVLADLASVEDCEPVLGRLLLAASEPITVGDVVLKVSASIGVTLYPQDSVDADLLMRHADQAMYEAKESGKNRYHLFDTVQDDAVKEQRENLEAIRSALDNHQFILYYQPKVNMRTGAVTGVEALIRWQHPKRGLLNPIEFLPVIENNPMIREMGEWVIDTALTQISQWQETGLNLSICTSVNIAAVQLQQPDFTERLATLLAAHPDVDPRYLELEVLETSALDDVGHVSAVMNACMARGVNFALDDFGTGYSSLTHLRRLPAGLIKIDQSFVRDMLVDADDLAIVEGVIALAKSFKREVIAEGVETIEHGIALLQLGCELAQGYGIARPMPASDVPAWIREWKPDISWPT</sequence>
<dbReference type="SMART" id="SM00267">
    <property type="entry name" value="GGDEF"/>
    <property type="match status" value="1"/>
</dbReference>
<evidence type="ECO:0000259" key="4">
    <source>
        <dbReference type="PROSITE" id="PS50112"/>
    </source>
</evidence>
<dbReference type="NCBIfam" id="TIGR00254">
    <property type="entry name" value="GGDEF"/>
    <property type="match status" value="1"/>
</dbReference>
<reference evidence="9" key="1">
    <citation type="submission" date="2017-01" db="EMBL/GenBank/DDBJ databases">
        <authorList>
            <person name="Varghese N."/>
            <person name="Submissions S."/>
        </authorList>
    </citation>
    <scope>NUCLEOTIDE SEQUENCE [LARGE SCALE GENOMIC DNA]</scope>
    <source>
        <strain evidence="9">DSM 22306</strain>
    </source>
</reference>
<dbReference type="Pfam" id="PF13426">
    <property type="entry name" value="PAS_9"/>
    <property type="match status" value="1"/>
</dbReference>
<evidence type="ECO:0000256" key="3">
    <source>
        <dbReference type="SAM" id="Phobius"/>
    </source>
</evidence>
<dbReference type="InterPro" id="IPR035965">
    <property type="entry name" value="PAS-like_dom_sf"/>
</dbReference>
<dbReference type="CDD" id="cd01948">
    <property type="entry name" value="EAL"/>
    <property type="match status" value="1"/>
</dbReference>
<feature type="coiled-coil region" evidence="2">
    <location>
        <begin position="212"/>
        <end position="239"/>
    </location>
</feature>
<dbReference type="Pfam" id="PF12729">
    <property type="entry name" value="4HB_MCP_1"/>
    <property type="match status" value="1"/>
</dbReference>
<dbReference type="CDD" id="cd00130">
    <property type="entry name" value="PAS"/>
    <property type="match status" value="1"/>
</dbReference>
<feature type="coiled-coil region" evidence="2">
    <location>
        <begin position="433"/>
        <end position="477"/>
    </location>
</feature>
<proteinExistence type="predicted"/>
<keyword evidence="2" id="KW-0175">Coiled coil</keyword>
<dbReference type="InterPro" id="IPR000014">
    <property type="entry name" value="PAS"/>
</dbReference>
<dbReference type="STRING" id="619304.SAMN05421760_102552"/>
<evidence type="ECO:0000259" key="5">
    <source>
        <dbReference type="PROSITE" id="PS50113"/>
    </source>
</evidence>
<dbReference type="FunFam" id="3.30.70.270:FF:000001">
    <property type="entry name" value="Diguanylate cyclase domain protein"/>
    <property type="match status" value="1"/>
</dbReference>
<dbReference type="InterPro" id="IPR000700">
    <property type="entry name" value="PAS-assoc_C"/>
</dbReference>
<dbReference type="PANTHER" id="PTHR44757:SF2">
    <property type="entry name" value="BIOFILM ARCHITECTURE MAINTENANCE PROTEIN MBAA"/>
    <property type="match status" value="1"/>
</dbReference>
<dbReference type="Gene3D" id="3.30.70.270">
    <property type="match status" value="1"/>
</dbReference>
<dbReference type="InterPro" id="IPR024478">
    <property type="entry name" value="HlyB_4HB_MCP"/>
</dbReference>
<dbReference type="NCBIfam" id="TIGR00229">
    <property type="entry name" value="sensory_box"/>
    <property type="match status" value="1"/>
</dbReference>
<comment type="cofactor">
    <cofactor evidence="1">
        <name>Mg(2+)</name>
        <dbReference type="ChEBI" id="CHEBI:18420"/>
    </cofactor>
</comment>
<dbReference type="SUPFAM" id="SSF55785">
    <property type="entry name" value="PYP-like sensor domain (PAS domain)"/>
    <property type="match status" value="1"/>
</dbReference>
<evidence type="ECO:0000259" key="6">
    <source>
        <dbReference type="PROSITE" id="PS50883"/>
    </source>
</evidence>
<protein>
    <submittedName>
        <fullName evidence="8">PAS domain S-box-containing protein/diguanylate cyclase (GGDEF) domain-containing protein</fullName>
    </submittedName>
</protein>